<dbReference type="GO" id="GO:0005524">
    <property type="term" value="F:ATP binding"/>
    <property type="evidence" value="ECO:0007669"/>
    <property type="project" value="UniProtKB-KW"/>
</dbReference>
<evidence type="ECO:0000313" key="6">
    <source>
        <dbReference type="Proteomes" id="UP001258017"/>
    </source>
</evidence>
<proteinExistence type="predicted"/>
<dbReference type="Gene3D" id="3.30.470.20">
    <property type="entry name" value="ATP-grasp fold, B domain"/>
    <property type="match status" value="1"/>
</dbReference>
<evidence type="ECO:0000256" key="2">
    <source>
        <dbReference type="ARBA" id="ARBA00022741"/>
    </source>
</evidence>
<reference evidence="5" key="1">
    <citation type="submission" date="2021-08" db="EMBL/GenBank/DDBJ databases">
        <authorList>
            <person name="Misof B."/>
            <person name="Oliver O."/>
            <person name="Podsiadlowski L."/>
            <person name="Donath A."/>
            <person name="Peters R."/>
            <person name="Mayer C."/>
            <person name="Rust J."/>
            <person name="Gunkel S."/>
            <person name="Lesny P."/>
            <person name="Martin S."/>
            <person name="Oeyen J.P."/>
            <person name="Petersen M."/>
            <person name="Panagiotis P."/>
            <person name="Wilbrandt J."/>
            <person name="Tanja T."/>
        </authorList>
    </citation>
    <scope>NUCLEOTIDE SEQUENCE</scope>
    <source>
        <strain evidence="5">GBR_01_08_01A</strain>
        <tissue evidence="5">Thorax + abdomen</tissue>
    </source>
</reference>
<dbReference type="PROSITE" id="PS51221">
    <property type="entry name" value="TTL"/>
    <property type="match status" value="1"/>
</dbReference>
<feature type="region of interest" description="Disordered" evidence="4">
    <location>
        <begin position="1"/>
        <end position="31"/>
    </location>
</feature>
<comment type="caution">
    <text evidence="5">The sequence shown here is derived from an EMBL/GenBank/DDBJ whole genome shotgun (WGS) entry which is preliminary data.</text>
</comment>
<gene>
    <name evidence="5" type="ORF">KPH14_004625</name>
</gene>
<dbReference type="Proteomes" id="UP001258017">
    <property type="component" value="Unassembled WGS sequence"/>
</dbReference>
<dbReference type="GO" id="GO:0000226">
    <property type="term" value="P:microtubule cytoskeleton organization"/>
    <property type="evidence" value="ECO:0007669"/>
    <property type="project" value="TreeGrafter"/>
</dbReference>
<reference evidence="5" key="2">
    <citation type="journal article" date="2023" name="Commun. Biol.">
        <title>Intrasexual cuticular hydrocarbon dimorphism in a wasp sheds light on hydrocarbon biosynthesis genes in Hymenoptera.</title>
        <authorList>
            <person name="Moris V.C."/>
            <person name="Podsiadlowski L."/>
            <person name="Martin S."/>
            <person name="Oeyen J.P."/>
            <person name="Donath A."/>
            <person name="Petersen M."/>
            <person name="Wilbrandt J."/>
            <person name="Misof B."/>
            <person name="Liedtke D."/>
            <person name="Thamm M."/>
            <person name="Scheiner R."/>
            <person name="Schmitt T."/>
            <person name="Niehuis O."/>
        </authorList>
    </citation>
    <scope>NUCLEOTIDE SEQUENCE</scope>
    <source>
        <strain evidence="5">GBR_01_08_01A</strain>
    </source>
</reference>
<evidence type="ECO:0008006" key="7">
    <source>
        <dbReference type="Google" id="ProtNLM"/>
    </source>
</evidence>
<keyword evidence="1" id="KW-0436">Ligase</keyword>
<feature type="compositionally biased region" description="Acidic residues" evidence="4">
    <location>
        <begin position="22"/>
        <end position="31"/>
    </location>
</feature>
<dbReference type="Pfam" id="PF03133">
    <property type="entry name" value="TTL"/>
    <property type="match status" value="1"/>
</dbReference>
<evidence type="ECO:0000313" key="5">
    <source>
        <dbReference type="EMBL" id="KAK2582282.1"/>
    </source>
</evidence>
<evidence type="ECO:0000256" key="1">
    <source>
        <dbReference type="ARBA" id="ARBA00022598"/>
    </source>
</evidence>
<name>A0AAD9RM82_9HYME</name>
<dbReference type="GO" id="GO:0015631">
    <property type="term" value="F:tubulin binding"/>
    <property type="evidence" value="ECO:0007669"/>
    <property type="project" value="TreeGrafter"/>
</dbReference>
<accession>A0AAD9RM82</accession>
<evidence type="ECO:0000256" key="4">
    <source>
        <dbReference type="SAM" id="MobiDB-lite"/>
    </source>
</evidence>
<keyword evidence="3" id="KW-0067">ATP-binding</keyword>
<dbReference type="InterPro" id="IPR004344">
    <property type="entry name" value="TTL/TTLL_fam"/>
</dbReference>
<dbReference type="GO" id="GO:0036064">
    <property type="term" value="C:ciliary basal body"/>
    <property type="evidence" value="ECO:0007669"/>
    <property type="project" value="TreeGrafter"/>
</dbReference>
<dbReference type="PANTHER" id="PTHR12241:SF162">
    <property type="entry name" value="TUBULIN MONOGLUTAMYLASE TTLL4"/>
    <property type="match status" value="1"/>
</dbReference>
<keyword evidence="6" id="KW-1185">Reference proteome</keyword>
<dbReference type="SUPFAM" id="SSF56059">
    <property type="entry name" value="Glutathione synthetase ATP-binding domain-like"/>
    <property type="match status" value="1"/>
</dbReference>
<dbReference type="GO" id="GO:0070740">
    <property type="term" value="F:tubulin-glutamic acid ligase activity"/>
    <property type="evidence" value="ECO:0007669"/>
    <property type="project" value="TreeGrafter"/>
</dbReference>
<dbReference type="EMBL" id="JAIFRP010000031">
    <property type="protein sequence ID" value="KAK2582282.1"/>
    <property type="molecule type" value="Genomic_DNA"/>
</dbReference>
<evidence type="ECO:0000256" key="3">
    <source>
        <dbReference type="ARBA" id="ARBA00022840"/>
    </source>
</evidence>
<keyword evidence="2" id="KW-0547">Nucleotide-binding</keyword>
<sequence>MTICSKKDVSTGTSHGKLSANDEFEESEEEEELSYEEITERLLTTVRRANVVDKKRKLPMRESLFAHVPPYIIFHANDKNDASLPREITRHLLWWHTKNFSPGMIRLTVLKSGFTITGRSMANWCGTWCTRLAYQRANKKLKRFQKVNHFPNCDQLSNKIQLWKNFDRMAKRYGKKSFDYLPFAYILPGEGARLKKFMDRKSGSVWILKPADCCAGQGIRLISRSCEIPKRSPYVAQRYVCHPSLINGYKYDLRLYVLLTSIDPLRIFLYSEGLVRLATVKYQHKLDNLYDRFMHLTNTTVNKFSPRFRGNDDVNKQEGNMWSLTALWNYLRSKERADINRIWLKIKDIIIKTIISAESSIAEGVKKSTLSNYNNCQLFGFDILLDVHLEPWLLEVNECPSMNTETPLCVIVKSQLARDFLNLVGFHVPDILTPNDRKILKGFFKTSRSCYDHRLYGPVPLNVEKQKQDIFETQSSDRESYLNIILKTLTPDDVRVLIRHEDELAQTGKFERIFPTRSTYEYFKYFDNVSYYNMLLDAWEHAYGNNDRAQGINRLKKLCDKGYHLIQDPVYNIENKIKT</sequence>
<dbReference type="PANTHER" id="PTHR12241">
    <property type="entry name" value="TUBULIN POLYGLUTAMYLASE"/>
    <property type="match status" value="1"/>
</dbReference>
<protein>
    <recommendedName>
        <fullName evidence="7">Tubulin polyglutamylase TTLL4</fullName>
    </recommendedName>
</protein>
<organism evidence="5 6">
    <name type="scientific">Odynerus spinipes</name>
    <dbReference type="NCBI Taxonomy" id="1348599"/>
    <lineage>
        <taxon>Eukaryota</taxon>
        <taxon>Metazoa</taxon>
        <taxon>Ecdysozoa</taxon>
        <taxon>Arthropoda</taxon>
        <taxon>Hexapoda</taxon>
        <taxon>Insecta</taxon>
        <taxon>Pterygota</taxon>
        <taxon>Neoptera</taxon>
        <taxon>Endopterygota</taxon>
        <taxon>Hymenoptera</taxon>
        <taxon>Apocrita</taxon>
        <taxon>Aculeata</taxon>
        <taxon>Vespoidea</taxon>
        <taxon>Vespidae</taxon>
        <taxon>Eumeninae</taxon>
        <taxon>Odynerus</taxon>
    </lineage>
</organism>
<dbReference type="AlphaFoldDB" id="A0AAD9RM82"/>